<evidence type="ECO:0000313" key="2">
    <source>
        <dbReference type="Proteomes" id="UP000692954"/>
    </source>
</evidence>
<accession>A0A8S1Q862</accession>
<dbReference type="EMBL" id="CAJJDN010000097">
    <property type="protein sequence ID" value="CAD8111274.1"/>
    <property type="molecule type" value="Genomic_DNA"/>
</dbReference>
<reference evidence="1" key="1">
    <citation type="submission" date="2021-01" db="EMBL/GenBank/DDBJ databases">
        <authorList>
            <consortium name="Genoscope - CEA"/>
            <person name="William W."/>
        </authorList>
    </citation>
    <scope>NUCLEOTIDE SEQUENCE</scope>
</reference>
<name>A0A8S1Q862_9CILI</name>
<dbReference type="Proteomes" id="UP000692954">
    <property type="component" value="Unassembled WGS sequence"/>
</dbReference>
<comment type="caution">
    <text evidence="1">The sequence shown here is derived from an EMBL/GenBank/DDBJ whole genome shotgun (WGS) entry which is preliminary data.</text>
</comment>
<proteinExistence type="predicted"/>
<dbReference type="AlphaFoldDB" id="A0A8S1Q862"/>
<protein>
    <submittedName>
        <fullName evidence="1">Uncharacterized protein</fullName>
    </submittedName>
</protein>
<organism evidence="1 2">
    <name type="scientific">Paramecium sonneborni</name>
    <dbReference type="NCBI Taxonomy" id="65129"/>
    <lineage>
        <taxon>Eukaryota</taxon>
        <taxon>Sar</taxon>
        <taxon>Alveolata</taxon>
        <taxon>Ciliophora</taxon>
        <taxon>Intramacronucleata</taxon>
        <taxon>Oligohymenophorea</taxon>
        <taxon>Peniculida</taxon>
        <taxon>Parameciidae</taxon>
        <taxon>Paramecium</taxon>
    </lineage>
</organism>
<gene>
    <name evidence="1" type="ORF">PSON_ATCC_30995.1.T0970214</name>
</gene>
<keyword evidence="2" id="KW-1185">Reference proteome</keyword>
<sequence>MQRANQNVLMQESIHKKKKLQVDLITKLEMLNDKLSSSMIQSVKKKETQLIVLTNKLKKRIQESSLKMSVQEEIREIKEEVSVQAEQIEQVPQKILKEKSNYYLETLTIKLAQPKNLDELEFFRKLKKQN</sequence>
<evidence type="ECO:0000313" key="1">
    <source>
        <dbReference type="EMBL" id="CAD8111274.1"/>
    </source>
</evidence>